<evidence type="ECO:0000256" key="3">
    <source>
        <dbReference type="ARBA" id="ARBA00023163"/>
    </source>
</evidence>
<dbReference type="InterPro" id="IPR036390">
    <property type="entry name" value="WH_DNA-bd_sf"/>
</dbReference>
<gene>
    <name evidence="5" type="ORF">BGCPKDLD_1108</name>
</gene>
<evidence type="ECO:0000313" key="6">
    <source>
        <dbReference type="Proteomes" id="UP001055093"/>
    </source>
</evidence>
<name>A0ABQ4UU47_9HYPH</name>
<dbReference type="PANTHER" id="PTHR33204:SF18">
    <property type="entry name" value="TRANSCRIPTIONAL REGULATORY PROTEIN"/>
    <property type="match status" value="1"/>
</dbReference>
<keyword evidence="3" id="KW-0804">Transcription</keyword>
<dbReference type="PANTHER" id="PTHR33204">
    <property type="entry name" value="TRANSCRIPTIONAL REGULATOR, MARR FAMILY"/>
    <property type="match status" value="1"/>
</dbReference>
<evidence type="ECO:0000256" key="2">
    <source>
        <dbReference type="ARBA" id="ARBA00023125"/>
    </source>
</evidence>
<reference evidence="5" key="1">
    <citation type="journal article" date="2021" name="Front. Microbiol.">
        <title>Comprehensive Comparative Genomics and Phenotyping of Methylobacterium Species.</title>
        <authorList>
            <person name="Alessa O."/>
            <person name="Ogura Y."/>
            <person name="Fujitani Y."/>
            <person name="Takami H."/>
            <person name="Hayashi T."/>
            <person name="Sahin N."/>
            <person name="Tani A."/>
        </authorList>
    </citation>
    <scope>NUCLEOTIDE SEQUENCE</scope>
    <source>
        <strain evidence="5">DSM 14458</strain>
    </source>
</reference>
<dbReference type="Pfam" id="PF01638">
    <property type="entry name" value="HxlR"/>
    <property type="match status" value="1"/>
</dbReference>
<dbReference type="Gene3D" id="1.10.10.10">
    <property type="entry name" value="Winged helix-like DNA-binding domain superfamily/Winged helix DNA-binding domain"/>
    <property type="match status" value="1"/>
</dbReference>
<protein>
    <submittedName>
        <fullName evidence="5">HTH-type transcriptional regulator</fullName>
    </submittedName>
</protein>
<reference evidence="5" key="2">
    <citation type="submission" date="2021-08" db="EMBL/GenBank/DDBJ databases">
        <authorList>
            <person name="Tani A."/>
            <person name="Ola A."/>
            <person name="Ogura Y."/>
            <person name="Katsura K."/>
            <person name="Hayashi T."/>
        </authorList>
    </citation>
    <scope>NUCLEOTIDE SEQUENCE</scope>
    <source>
        <strain evidence="5">DSM 14458</strain>
    </source>
</reference>
<keyword evidence="6" id="KW-1185">Reference proteome</keyword>
<keyword evidence="1" id="KW-0805">Transcription regulation</keyword>
<comment type="caution">
    <text evidence="5">The sequence shown here is derived from an EMBL/GenBank/DDBJ whole genome shotgun (WGS) entry which is preliminary data.</text>
</comment>
<dbReference type="SUPFAM" id="SSF46785">
    <property type="entry name" value="Winged helix' DNA-binding domain"/>
    <property type="match status" value="1"/>
</dbReference>
<accession>A0ABQ4UU47</accession>
<dbReference type="EMBL" id="BPRE01000003">
    <property type="protein sequence ID" value="GJE74537.1"/>
    <property type="molecule type" value="Genomic_DNA"/>
</dbReference>
<evidence type="ECO:0000259" key="4">
    <source>
        <dbReference type="PROSITE" id="PS51118"/>
    </source>
</evidence>
<organism evidence="5 6">
    <name type="scientific">Methylorubrum suomiense</name>
    <dbReference type="NCBI Taxonomy" id="144191"/>
    <lineage>
        <taxon>Bacteria</taxon>
        <taxon>Pseudomonadati</taxon>
        <taxon>Pseudomonadota</taxon>
        <taxon>Alphaproteobacteria</taxon>
        <taxon>Hyphomicrobiales</taxon>
        <taxon>Methylobacteriaceae</taxon>
        <taxon>Methylorubrum</taxon>
    </lineage>
</organism>
<keyword evidence="2" id="KW-0238">DNA-binding</keyword>
<evidence type="ECO:0000313" key="5">
    <source>
        <dbReference type="EMBL" id="GJE74537.1"/>
    </source>
</evidence>
<dbReference type="Proteomes" id="UP001055093">
    <property type="component" value="Unassembled WGS sequence"/>
</dbReference>
<dbReference type="InterPro" id="IPR002577">
    <property type="entry name" value="HTH_HxlR"/>
</dbReference>
<dbReference type="InterPro" id="IPR036388">
    <property type="entry name" value="WH-like_DNA-bd_sf"/>
</dbReference>
<feature type="domain" description="HTH hxlR-type" evidence="4">
    <location>
        <begin position="3"/>
        <end position="100"/>
    </location>
</feature>
<dbReference type="PROSITE" id="PS51118">
    <property type="entry name" value="HTH_HXLR"/>
    <property type="match status" value="1"/>
</dbReference>
<sequence length="177" mass="19417">MVCSAADVLGALGDRWGTLLMRDLLLGLTRYEDLRRSTGATNATLSDRLRELEANGLVERRRYQTRPDRYEYLPTPRGRDLKLLLTAMVQIGDTWNLADREGPPLRFVDTRTGRRVALALVDAETRELVSAGHVAVEAGCGADAVMRWRLERAAALRKAGSDAGPVSADGDATPRAK</sequence>
<evidence type="ECO:0000256" key="1">
    <source>
        <dbReference type="ARBA" id="ARBA00023015"/>
    </source>
</evidence>
<proteinExistence type="predicted"/>